<dbReference type="Proteomes" id="UP000598146">
    <property type="component" value="Unassembled WGS sequence"/>
</dbReference>
<evidence type="ECO:0000313" key="4">
    <source>
        <dbReference type="Proteomes" id="UP000598146"/>
    </source>
</evidence>
<name>A0A931C7Z8_9ACTN</name>
<sequence length="355" mass="38064">MRLGIQLGYSGQGFADAVDEVVEFEQAGAELVVVPEAYSFDAVSQLGFLAARTRTMGLASGVMQTFTRTPTLTAMTAAGLDYVSGGRFSLGLGASGPQVIEGFHGVRYDAPVARTREIVEICRRTWRREALVFQGEHYRIPLPGEYGKPLKLINRPVRERIPILLAAMGPRNVALAAEIADGWQALFLDPRAAGRVFGEALADGLARRDPELGPLDVSVPVPYALAEPTPALLGPHRAQLALYLGGMGARKRNFSNDLIRRYGYPRAAELIQELYLSGRKAEAAAAVPDDLVAATCLVGAPDEIRRRLDDLAAAGVTTILASPLAAARAERVKDVTALRQLLDDAGPTPPLSAER</sequence>
<feature type="domain" description="Luciferase-like" evidence="2">
    <location>
        <begin position="7"/>
        <end position="317"/>
    </location>
</feature>
<dbReference type="PANTHER" id="PTHR43244:SF1">
    <property type="entry name" value="5,10-METHYLENETETRAHYDROMETHANOPTERIN REDUCTASE"/>
    <property type="match status" value="1"/>
</dbReference>
<dbReference type="InterPro" id="IPR011251">
    <property type="entry name" value="Luciferase-like_dom"/>
</dbReference>
<proteinExistence type="predicted"/>
<evidence type="ECO:0000313" key="3">
    <source>
        <dbReference type="EMBL" id="MBG0565100.1"/>
    </source>
</evidence>
<evidence type="ECO:0000256" key="1">
    <source>
        <dbReference type="ARBA" id="ARBA00023002"/>
    </source>
</evidence>
<reference evidence="3" key="1">
    <citation type="submission" date="2020-11" db="EMBL/GenBank/DDBJ databases">
        <title>Isolation and identification of active actinomycetes.</title>
        <authorList>
            <person name="Sun X."/>
        </authorList>
    </citation>
    <scope>NUCLEOTIDE SEQUENCE</scope>
    <source>
        <strain evidence="3">NEAU-A11</strain>
    </source>
</reference>
<dbReference type="NCBIfam" id="TIGR03559">
    <property type="entry name" value="F420_Rv3520c"/>
    <property type="match status" value="1"/>
</dbReference>
<dbReference type="InterPro" id="IPR019951">
    <property type="entry name" value="F420_OxRdatse_Rv3520c_pred"/>
</dbReference>
<keyword evidence="4" id="KW-1185">Reference proteome</keyword>
<dbReference type="PANTHER" id="PTHR43244">
    <property type="match status" value="1"/>
</dbReference>
<evidence type="ECO:0000259" key="2">
    <source>
        <dbReference type="Pfam" id="PF00296"/>
    </source>
</evidence>
<dbReference type="Pfam" id="PF00296">
    <property type="entry name" value="Bac_luciferase"/>
    <property type="match status" value="1"/>
</dbReference>
<dbReference type="SUPFAM" id="SSF51679">
    <property type="entry name" value="Bacterial luciferase-like"/>
    <property type="match status" value="1"/>
</dbReference>
<comment type="caution">
    <text evidence="3">The sequence shown here is derived from an EMBL/GenBank/DDBJ whole genome shotgun (WGS) entry which is preliminary data.</text>
</comment>
<accession>A0A931C7Z8</accession>
<dbReference type="AlphaFoldDB" id="A0A931C7Z8"/>
<dbReference type="CDD" id="cd01097">
    <property type="entry name" value="Tetrahydromethanopterin_reductase"/>
    <property type="match status" value="1"/>
</dbReference>
<gene>
    <name evidence="3" type="ORF">I4J89_26975</name>
</gene>
<dbReference type="RefSeq" id="WP_196416874.1">
    <property type="nucleotide sequence ID" value="NZ_JADQTO010000013.1"/>
</dbReference>
<dbReference type="Gene3D" id="3.20.20.30">
    <property type="entry name" value="Luciferase-like domain"/>
    <property type="match status" value="1"/>
</dbReference>
<dbReference type="GO" id="GO:0016705">
    <property type="term" value="F:oxidoreductase activity, acting on paired donors, with incorporation or reduction of molecular oxygen"/>
    <property type="evidence" value="ECO:0007669"/>
    <property type="project" value="InterPro"/>
</dbReference>
<dbReference type="InterPro" id="IPR036661">
    <property type="entry name" value="Luciferase-like_sf"/>
</dbReference>
<organism evidence="3 4">
    <name type="scientific">Actinoplanes aureus</name>
    <dbReference type="NCBI Taxonomy" id="2792083"/>
    <lineage>
        <taxon>Bacteria</taxon>
        <taxon>Bacillati</taxon>
        <taxon>Actinomycetota</taxon>
        <taxon>Actinomycetes</taxon>
        <taxon>Micromonosporales</taxon>
        <taxon>Micromonosporaceae</taxon>
        <taxon>Actinoplanes</taxon>
    </lineage>
</organism>
<protein>
    <submittedName>
        <fullName evidence="3">LLM class F420-dependent oxidoreductase</fullName>
    </submittedName>
</protein>
<dbReference type="InterPro" id="IPR050564">
    <property type="entry name" value="F420-G6PD/mer"/>
</dbReference>
<keyword evidence="1" id="KW-0560">Oxidoreductase</keyword>
<dbReference type="EMBL" id="JADQTO010000013">
    <property type="protein sequence ID" value="MBG0565100.1"/>
    <property type="molecule type" value="Genomic_DNA"/>
</dbReference>